<feature type="transmembrane region" description="Helical" evidence="8">
    <location>
        <begin position="172"/>
        <end position="201"/>
    </location>
</feature>
<feature type="transmembrane region" description="Helical" evidence="8">
    <location>
        <begin position="35"/>
        <end position="64"/>
    </location>
</feature>
<dbReference type="Pfam" id="PF00528">
    <property type="entry name" value="BPD_transp_1"/>
    <property type="match status" value="1"/>
</dbReference>
<dbReference type="InterPro" id="IPR000515">
    <property type="entry name" value="MetI-like"/>
</dbReference>
<dbReference type="PANTHER" id="PTHR42929">
    <property type="entry name" value="INNER MEMBRANE ABC TRANSPORTER PERMEASE PROTEIN YDCU-RELATED-RELATED"/>
    <property type="match status" value="1"/>
</dbReference>
<evidence type="ECO:0000256" key="5">
    <source>
        <dbReference type="ARBA" id="ARBA00022692"/>
    </source>
</evidence>
<dbReference type="Gene3D" id="1.10.3720.10">
    <property type="entry name" value="MetI-like"/>
    <property type="match status" value="1"/>
</dbReference>
<feature type="transmembrane region" description="Helical" evidence="8">
    <location>
        <begin position="280"/>
        <end position="303"/>
    </location>
</feature>
<keyword evidence="11" id="KW-1185">Reference proteome</keyword>
<keyword evidence="6 8" id="KW-1133">Transmembrane helix</keyword>
<keyword evidence="4" id="KW-1003">Cell membrane</keyword>
<feature type="domain" description="ABC transmembrane type-1" evidence="9">
    <location>
        <begin position="93"/>
        <end position="300"/>
    </location>
</feature>
<evidence type="ECO:0000256" key="1">
    <source>
        <dbReference type="ARBA" id="ARBA00004651"/>
    </source>
</evidence>
<keyword evidence="7 8" id="KW-0472">Membrane</keyword>
<dbReference type="EMBL" id="JAVRDO010000009">
    <property type="protein sequence ID" value="MDX9688435.1"/>
    <property type="molecule type" value="Genomic_DNA"/>
</dbReference>
<sequence length="310" mass="33599">MNSRTVIPVTTGDAVVPTGHAAPRRTRRRARGARFALGLALPPLVWQLAFFIGPLLVLVAMTFWSVKMFRLTPDLALGNWTHLLSSSFFWDAYLYTFWVAALSAVLASVLALPVSYALARKVSPRLQRLAILLLIVTFFTSYPVRTYAWQIVFSPSGILNSLLALIGVEPILILNTTSATVVGFLTLTMPLVILIQTFAIASVDQRLIEAAYNLGCSHGRTLFTVLFPSARIGLILAGTFAFVLSFGDYISPALLGGSRPPTLSILLTDQVKSGNHWPRAAVVAVTMILTLLTVVLGMLALAYRKKGAAA</sequence>
<dbReference type="Proteomes" id="UP001281217">
    <property type="component" value="Unassembled WGS sequence"/>
</dbReference>
<evidence type="ECO:0000256" key="2">
    <source>
        <dbReference type="ARBA" id="ARBA00007069"/>
    </source>
</evidence>
<evidence type="ECO:0000313" key="10">
    <source>
        <dbReference type="EMBL" id="MDX9688435.1"/>
    </source>
</evidence>
<evidence type="ECO:0000313" key="11">
    <source>
        <dbReference type="Proteomes" id="UP001281217"/>
    </source>
</evidence>
<organism evidence="10 11">
    <name type="scientific">Halopseudomonas formosensis</name>
    <dbReference type="NCBI Taxonomy" id="1002526"/>
    <lineage>
        <taxon>Bacteria</taxon>
        <taxon>Pseudomonadati</taxon>
        <taxon>Pseudomonadota</taxon>
        <taxon>Gammaproteobacteria</taxon>
        <taxon>Pseudomonadales</taxon>
        <taxon>Pseudomonadaceae</taxon>
        <taxon>Halopseudomonas</taxon>
    </lineage>
</organism>
<evidence type="ECO:0000256" key="8">
    <source>
        <dbReference type="RuleBase" id="RU363032"/>
    </source>
</evidence>
<evidence type="ECO:0000256" key="3">
    <source>
        <dbReference type="ARBA" id="ARBA00022448"/>
    </source>
</evidence>
<comment type="similarity">
    <text evidence="2">Belongs to the binding-protein-dependent transport system permease family. CysTW subfamily.</text>
</comment>
<comment type="caution">
    <text evidence="10">The sequence shown here is derived from an EMBL/GenBank/DDBJ whole genome shotgun (WGS) entry which is preliminary data.</text>
</comment>
<dbReference type="PANTHER" id="PTHR42929:SF5">
    <property type="entry name" value="ABC TRANSPORTER PERMEASE PROTEIN"/>
    <property type="match status" value="1"/>
</dbReference>
<dbReference type="CDD" id="cd06261">
    <property type="entry name" value="TM_PBP2"/>
    <property type="match status" value="1"/>
</dbReference>
<keyword evidence="5 8" id="KW-0812">Transmembrane</keyword>
<dbReference type="RefSeq" id="WP_320331864.1">
    <property type="nucleotide sequence ID" value="NZ_JAVRDO010000009.1"/>
</dbReference>
<dbReference type="PROSITE" id="PS50928">
    <property type="entry name" value="ABC_TM1"/>
    <property type="match status" value="1"/>
</dbReference>
<proteinExistence type="inferred from homology"/>
<evidence type="ECO:0000256" key="7">
    <source>
        <dbReference type="ARBA" id="ARBA00023136"/>
    </source>
</evidence>
<evidence type="ECO:0000259" key="9">
    <source>
        <dbReference type="PROSITE" id="PS50928"/>
    </source>
</evidence>
<dbReference type="InterPro" id="IPR035906">
    <property type="entry name" value="MetI-like_sf"/>
</dbReference>
<gene>
    <name evidence="10" type="ORF">RED13_002892</name>
</gene>
<dbReference type="SUPFAM" id="SSF161098">
    <property type="entry name" value="MetI-like"/>
    <property type="match status" value="1"/>
</dbReference>
<accession>A0ABU5C077</accession>
<feature type="transmembrane region" description="Helical" evidence="8">
    <location>
        <begin position="131"/>
        <end position="152"/>
    </location>
</feature>
<keyword evidence="3 8" id="KW-0813">Transport</keyword>
<feature type="transmembrane region" description="Helical" evidence="8">
    <location>
        <begin position="222"/>
        <end position="246"/>
    </location>
</feature>
<evidence type="ECO:0000256" key="6">
    <source>
        <dbReference type="ARBA" id="ARBA00022989"/>
    </source>
</evidence>
<protein>
    <submittedName>
        <fullName evidence="10">ABC transporter permease</fullName>
    </submittedName>
</protein>
<name>A0ABU5C077_9GAMM</name>
<evidence type="ECO:0000256" key="4">
    <source>
        <dbReference type="ARBA" id="ARBA00022475"/>
    </source>
</evidence>
<reference evidence="11" key="1">
    <citation type="submission" date="2023-07" db="EMBL/GenBank/DDBJ databases">
        <authorList>
            <person name="de Witt J."/>
        </authorList>
    </citation>
    <scope>NUCLEOTIDE SEQUENCE [LARGE SCALE GENOMIC DNA]</scope>
    <source>
        <strain evidence="11">FZJ</strain>
    </source>
</reference>
<comment type="subcellular location">
    <subcellularLocation>
        <location evidence="1 8">Cell membrane</location>
        <topology evidence="1 8">Multi-pass membrane protein</topology>
    </subcellularLocation>
</comment>
<feature type="transmembrane region" description="Helical" evidence="8">
    <location>
        <begin position="92"/>
        <end position="119"/>
    </location>
</feature>